<comment type="similarity">
    <text evidence="1">Belongs to the CBF/MAK21 family.</text>
</comment>
<evidence type="ECO:0000313" key="3">
    <source>
        <dbReference type="EMBL" id="KAF9517188.1"/>
    </source>
</evidence>
<dbReference type="AlphaFoldDB" id="A0A9P6B3T4"/>
<dbReference type="GO" id="GO:0030692">
    <property type="term" value="C:Noc4p-Nop14p complex"/>
    <property type="evidence" value="ECO:0007669"/>
    <property type="project" value="TreeGrafter"/>
</dbReference>
<accession>A0A9P6B3T4</accession>
<dbReference type="InterPro" id="IPR027193">
    <property type="entry name" value="Noc4"/>
</dbReference>
<protein>
    <recommendedName>
        <fullName evidence="2">CCAAT-binding factor domain-containing protein</fullName>
    </recommendedName>
</protein>
<dbReference type="InterPro" id="IPR005612">
    <property type="entry name" value="CCAAT-binding_factor"/>
</dbReference>
<keyword evidence="4" id="KW-1185">Reference proteome</keyword>
<evidence type="ECO:0000259" key="2">
    <source>
        <dbReference type="Pfam" id="PF03914"/>
    </source>
</evidence>
<sequence>MDWVAGCVDHGGSIGLLALNALYQLVTEYNLDYPDLYLRLYAFLDRDVLHLKHRARFFRLAELFLSSTHLPATLLASFVKRLSRLSLSAPPAAIVMLLPFVYNILKRHPALMVMIHNPTSDFENDAFDPDQKSPLLTNAIDSSLWELASHQEHYLPSVATMARIFRDAFTKPSYAMEDFLDHTYTTLFEAETRRKIRKEPALLFEFRSPGEGRG</sequence>
<comment type="caution">
    <text evidence="3">The sequence shown here is derived from an EMBL/GenBank/DDBJ whole genome shotgun (WGS) entry which is preliminary data.</text>
</comment>
<proteinExistence type="inferred from homology"/>
<dbReference type="Proteomes" id="UP000886523">
    <property type="component" value="Unassembled WGS sequence"/>
</dbReference>
<dbReference type="PANTHER" id="PTHR12455:SF0">
    <property type="entry name" value="NUCLEOLAR COMPLEX PROTEIN 4 HOMOLOG"/>
    <property type="match status" value="1"/>
</dbReference>
<evidence type="ECO:0000313" key="4">
    <source>
        <dbReference type="Proteomes" id="UP000886523"/>
    </source>
</evidence>
<dbReference type="Pfam" id="PF03914">
    <property type="entry name" value="CBF"/>
    <property type="match status" value="1"/>
</dbReference>
<name>A0A9P6B3T4_9AGAM</name>
<organism evidence="3 4">
    <name type="scientific">Hydnum rufescens UP504</name>
    <dbReference type="NCBI Taxonomy" id="1448309"/>
    <lineage>
        <taxon>Eukaryota</taxon>
        <taxon>Fungi</taxon>
        <taxon>Dikarya</taxon>
        <taxon>Basidiomycota</taxon>
        <taxon>Agaricomycotina</taxon>
        <taxon>Agaricomycetes</taxon>
        <taxon>Cantharellales</taxon>
        <taxon>Hydnaceae</taxon>
        <taxon>Hydnum</taxon>
    </lineage>
</organism>
<evidence type="ECO:0000256" key="1">
    <source>
        <dbReference type="ARBA" id="ARBA00007797"/>
    </source>
</evidence>
<dbReference type="PANTHER" id="PTHR12455">
    <property type="entry name" value="NUCLEOLAR COMPLEX PROTEIN 4"/>
    <property type="match status" value="1"/>
</dbReference>
<dbReference type="OrthoDB" id="10263185at2759"/>
<dbReference type="GO" id="GO:0032040">
    <property type="term" value="C:small-subunit processome"/>
    <property type="evidence" value="ECO:0007669"/>
    <property type="project" value="TreeGrafter"/>
</dbReference>
<dbReference type="GO" id="GO:0042254">
    <property type="term" value="P:ribosome biogenesis"/>
    <property type="evidence" value="ECO:0007669"/>
    <property type="project" value="InterPro"/>
</dbReference>
<gene>
    <name evidence="3" type="ORF">BS47DRAFT_1371434</name>
</gene>
<dbReference type="EMBL" id="MU128933">
    <property type="protein sequence ID" value="KAF9517188.1"/>
    <property type="molecule type" value="Genomic_DNA"/>
</dbReference>
<feature type="domain" description="CCAAT-binding factor" evidence="2">
    <location>
        <begin position="16"/>
        <end position="162"/>
    </location>
</feature>
<reference evidence="3" key="1">
    <citation type="journal article" date="2020" name="Nat. Commun.">
        <title>Large-scale genome sequencing of mycorrhizal fungi provides insights into the early evolution of symbiotic traits.</title>
        <authorList>
            <person name="Miyauchi S."/>
            <person name="Kiss E."/>
            <person name="Kuo A."/>
            <person name="Drula E."/>
            <person name="Kohler A."/>
            <person name="Sanchez-Garcia M."/>
            <person name="Morin E."/>
            <person name="Andreopoulos B."/>
            <person name="Barry K.W."/>
            <person name="Bonito G."/>
            <person name="Buee M."/>
            <person name="Carver A."/>
            <person name="Chen C."/>
            <person name="Cichocki N."/>
            <person name="Clum A."/>
            <person name="Culley D."/>
            <person name="Crous P.W."/>
            <person name="Fauchery L."/>
            <person name="Girlanda M."/>
            <person name="Hayes R.D."/>
            <person name="Keri Z."/>
            <person name="LaButti K."/>
            <person name="Lipzen A."/>
            <person name="Lombard V."/>
            <person name="Magnuson J."/>
            <person name="Maillard F."/>
            <person name="Murat C."/>
            <person name="Nolan M."/>
            <person name="Ohm R.A."/>
            <person name="Pangilinan J."/>
            <person name="Pereira M.F."/>
            <person name="Perotto S."/>
            <person name="Peter M."/>
            <person name="Pfister S."/>
            <person name="Riley R."/>
            <person name="Sitrit Y."/>
            <person name="Stielow J.B."/>
            <person name="Szollosi G."/>
            <person name="Zifcakova L."/>
            <person name="Stursova M."/>
            <person name="Spatafora J.W."/>
            <person name="Tedersoo L."/>
            <person name="Vaario L.M."/>
            <person name="Yamada A."/>
            <person name="Yan M."/>
            <person name="Wang P."/>
            <person name="Xu J."/>
            <person name="Bruns T."/>
            <person name="Baldrian P."/>
            <person name="Vilgalys R."/>
            <person name="Dunand C."/>
            <person name="Henrissat B."/>
            <person name="Grigoriev I.V."/>
            <person name="Hibbett D."/>
            <person name="Nagy L.G."/>
            <person name="Martin F.M."/>
        </authorList>
    </citation>
    <scope>NUCLEOTIDE SEQUENCE</scope>
    <source>
        <strain evidence="3">UP504</strain>
    </source>
</reference>